<accession>A0A8T2ST38</accession>
<dbReference type="PANTHER" id="PTHR12828">
    <property type="entry name" value="PROTEASOME MATURATION PROTEIN UMP1"/>
    <property type="match status" value="1"/>
</dbReference>
<gene>
    <name evidence="3" type="ORF">KP509_18G032600</name>
</gene>
<evidence type="ECO:0000313" key="4">
    <source>
        <dbReference type="Proteomes" id="UP000825935"/>
    </source>
</evidence>
<reference evidence="3" key="1">
    <citation type="submission" date="2021-08" db="EMBL/GenBank/DDBJ databases">
        <title>WGS assembly of Ceratopteris richardii.</title>
        <authorList>
            <person name="Marchant D.B."/>
            <person name="Chen G."/>
            <person name="Jenkins J."/>
            <person name="Shu S."/>
            <person name="Leebens-Mack J."/>
            <person name="Grimwood J."/>
            <person name="Schmutz J."/>
            <person name="Soltis P."/>
            <person name="Soltis D."/>
            <person name="Chen Z.-H."/>
        </authorList>
    </citation>
    <scope>NUCLEOTIDE SEQUENCE</scope>
    <source>
        <strain evidence="3">Whitten #5841</strain>
        <tissue evidence="3">Leaf</tissue>
    </source>
</reference>
<protein>
    <recommendedName>
        <fullName evidence="5">Proteasome maturation protein</fullName>
    </recommendedName>
</protein>
<dbReference type="OMA" id="FVPVDMH"/>
<dbReference type="Proteomes" id="UP000825935">
    <property type="component" value="Chromosome 18"/>
</dbReference>
<dbReference type="PANTHER" id="PTHR12828:SF3">
    <property type="entry name" value="PROTEASOME MATURATION PROTEIN"/>
    <property type="match status" value="1"/>
</dbReference>
<dbReference type="OrthoDB" id="15001at2759"/>
<name>A0A8T2ST38_CERRI</name>
<keyword evidence="1" id="KW-0143">Chaperone</keyword>
<comment type="caution">
    <text evidence="3">The sequence shown here is derived from an EMBL/GenBank/DDBJ whole genome shotgun (WGS) entry which is preliminary data.</text>
</comment>
<dbReference type="EMBL" id="CM035423">
    <property type="protein sequence ID" value="KAH7365523.1"/>
    <property type="molecule type" value="Genomic_DNA"/>
</dbReference>
<comment type="similarity">
    <text evidence="2">Belongs to the POMP/UMP1 family.</text>
</comment>
<dbReference type="GO" id="GO:0005737">
    <property type="term" value="C:cytoplasm"/>
    <property type="evidence" value="ECO:0007669"/>
    <property type="project" value="TreeGrafter"/>
</dbReference>
<evidence type="ECO:0008006" key="5">
    <source>
        <dbReference type="Google" id="ProtNLM"/>
    </source>
</evidence>
<dbReference type="InterPro" id="IPR008012">
    <property type="entry name" value="Ump1"/>
</dbReference>
<evidence type="ECO:0000313" key="3">
    <source>
        <dbReference type="EMBL" id="KAH7365523.1"/>
    </source>
</evidence>
<dbReference type="GO" id="GO:0043248">
    <property type="term" value="P:proteasome assembly"/>
    <property type="evidence" value="ECO:0007669"/>
    <property type="project" value="InterPro"/>
</dbReference>
<sequence>MAMEDANISLPFHSTRPHDTLREGLASYKQDAVPVHPVQVIQSNFEKHRRQTKRSLIERAYGSAVPLRMDIDRQILSRFQRPSGLLPSSMLGLQSLTGELDEFGFEDFLNDPQNSESFVPVDMHLGMEARLGLSRDPAAHTLL</sequence>
<dbReference type="GO" id="GO:0005634">
    <property type="term" value="C:nucleus"/>
    <property type="evidence" value="ECO:0007669"/>
    <property type="project" value="TreeGrafter"/>
</dbReference>
<dbReference type="Pfam" id="PF05348">
    <property type="entry name" value="UMP1"/>
    <property type="match status" value="1"/>
</dbReference>
<keyword evidence="4" id="KW-1185">Reference proteome</keyword>
<evidence type="ECO:0000256" key="1">
    <source>
        <dbReference type="ARBA" id="ARBA00023186"/>
    </source>
</evidence>
<dbReference type="AlphaFoldDB" id="A0A8T2ST38"/>
<organism evidence="3 4">
    <name type="scientific">Ceratopteris richardii</name>
    <name type="common">Triangle waterfern</name>
    <dbReference type="NCBI Taxonomy" id="49495"/>
    <lineage>
        <taxon>Eukaryota</taxon>
        <taxon>Viridiplantae</taxon>
        <taxon>Streptophyta</taxon>
        <taxon>Embryophyta</taxon>
        <taxon>Tracheophyta</taxon>
        <taxon>Polypodiopsida</taxon>
        <taxon>Polypodiidae</taxon>
        <taxon>Polypodiales</taxon>
        <taxon>Pteridineae</taxon>
        <taxon>Pteridaceae</taxon>
        <taxon>Parkerioideae</taxon>
        <taxon>Ceratopteris</taxon>
    </lineage>
</organism>
<evidence type="ECO:0000256" key="2">
    <source>
        <dbReference type="ARBA" id="ARBA00043974"/>
    </source>
</evidence>
<proteinExistence type="inferred from homology"/>